<dbReference type="EMBL" id="FUWW01000010">
    <property type="protein sequence ID" value="SJZ59701.1"/>
    <property type="molecule type" value="Genomic_DNA"/>
</dbReference>
<dbReference type="Pfam" id="PF04962">
    <property type="entry name" value="KduI"/>
    <property type="match status" value="1"/>
</dbReference>
<name>A0A1T4LYI1_9FIRM</name>
<dbReference type="AlphaFoldDB" id="A0A1T4LYI1"/>
<organism evidence="2 3">
    <name type="scientific">Eubacterium coprostanoligenes</name>
    <dbReference type="NCBI Taxonomy" id="290054"/>
    <lineage>
        <taxon>Bacteria</taxon>
        <taxon>Bacillati</taxon>
        <taxon>Bacillota</taxon>
        <taxon>Clostridia</taxon>
        <taxon>Eubacteriales</taxon>
        <taxon>Eubacteriaceae</taxon>
        <taxon>Eubacterium</taxon>
    </lineage>
</organism>
<sequence length="257" mass="29429">MLYKPQFDETGRKYLCRMNGENSDMLMDIYVKKLADGEVLTIEDESNECAILLLKGAVNFAVGDSINEDCERANPFQRTPYAVHFSHGTKAVVTAHKESEVIVQMTDNDRTWAPVFYNPDNCLYQEFGKGQWGGTGHRIVSTMFDLDNAPYSNMVMGEVFNQPGKWSSYPPHHHPQPEVYYYQFDHEEGFGAGFEGDTPYKTENGSCLCIRGGNAHQQVTAPGFEMYYVWMIRHLDGDPWDKTRIYVPEYEWLANAE</sequence>
<protein>
    <submittedName>
        <fullName evidence="2">5-deoxy-glucuronate isomerase</fullName>
    </submittedName>
</protein>
<dbReference type="PANTHER" id="PTHR39193">
    <property type="entry name" value="5-DEOXY-GLUCURONATE ISOMERASE"/>
    <property type="match status" value="1"/>
</dbReference>
<gene>
    <name evidence="2" type="ORF">SAMN02745114_01059</name>
</gene>
<dbReference type="InterPro" id="IPR011051">
    <property type="entry name" value="RmlC_Cupin_sf"/>
</dbReference>
<keyword evidence="1 2" id="KW-0413">Isomerase</keyword>
<dbReference type="InterPro" id="IPR024203">
    <property type="entry name" value="Deoxy-glucuronate_isom_IolB"/>
</dbReference>
<proteinExistence type="predicted"/>
<reference evidence="2 3" key="1">
    <citation type="submission" date="2017-02" db="EMBL/GenBank/DDBJ databases">
        <authorList>
            <person name="Peterson S.W."/>
        </authorList>
    </citation>
    <scope>NUCLEOTIDE SEQUENCE [LARGE SCALE GENOMIC DNA]</scope>
    <source>
        <strain evidence="2 3">ATCC 51222</strain>
    </source>
</reference>
<dbReference type="RefSeq" id="WP_078768537.1">
    <property type="nucleotide sequence ID" value="NZ_FUWW01000010.1"/>
</dbReference>
<dbReference type="OrthoDB" id="9799936at2"/>
<dbReference type="GO" id="GO:0019310">
    <property type="term" value="P:inositol catabolic process"/>
    <property type="evidence" value="ECO:0007669"/>
    <property type="project" value="InterPro"/>
</dbReference>
<accession>A0A1T4LYI1</accession>
<dbReference type="GO" id="GO:0008880">
    <property type="term" value="F:glucuronate isomerase activity"/>
    <property type="evidence" value="ECO:0007669"/>
    <property type="project" value="InterPro"/>
</dbReference>
<dbReference type="PIRSF" id="PIRSF036628">
    <property type="entry name" value="IolB"/>
    <property type="match status" value="1"/>
</dbReference>
<dbReference type="InterPro" id="IPR021120">
    <property type="entry name" value="KduI/IolB_isomerase"/>
</dbReference>
<dbReference type="PANTHER" id="PTHR39193:SF1">
    <property type="entry name" value="5-DEOXY-GLUCURONATE ISOMERASE"/>
    <property type="match status" value="1"/>
</dbReference>
<evidence type="ECO:0000313" key="2">
    <source>
        <dbReference type="EMBL" id="SJZ59701.1"/>
    </source>
</evidence>
<dbReference type="Gene3D" id="2.60.120.10">
    <property type="entry name" value="Jelly Rolls"/>
    <property type="match status" value="2"/>
</dbReference>
<evidence type="ECO:0000313" key="3">
    <source>
        <dbReference type="Proteomes" id="UP000190657"/>
    </source>
</evidence>
<evidence type="ECO:0000256" key="1">
    <source>
        <dbReference type="ARBA" id="ARBA00023235"/>
    </source>
</evidence>
<dbReference type="SUPFAM" id="SSF51182">
    <property type="entry name" value="RmlC-like cupins"/>
    <property type="match status" value="1"/>
</dbReference>
<dbReference type="Proteomes" id="UP000190657">
    <property type="component" value="Unassembled WGS sequence"/>
</dbReference>
<dbReference type="InterPro" id="IPR014710">
    <property type="entry name" value="RmlC-like_jellyroll"/>
</dbReference>
<keyword evidence="3" id="KW-1185">Reference proteome</keyword>
<dbReference type="STRING" id="290054.SAMN02745114_01059"/>